<feature type="compositionally biased region" description="Polar residues" evidence="6">
    <location>
        <begin position="349"/>
        <end position="359"/>
    </location>
</feature>
<keyword evidence="3" id="KW-0677">Repeat</keyword>
<feature type="chain" id="PRO_5041650653" description="Chitin-binding type-2 domain-containing protein" evidence="7">
    <location>
        <begin position="17"/>
        <end position="707"/>
    </location>
</feature>
<dbReference type="EMBL" id="VSWD01000005">
    <property type="protein sequence ID" value="KAK3102503.1"/>
    <property type="molecule type" value="Genomic_DNA"/>
</dbReference>
<dbReference type="Proteomes" id="UP001186944">
    <property type="component" value="Unassembled WGS sequence"/>
</dbReference>
<feature type="compositionally biased region" description="Low complexity" evidence="6">
    <location>
        <begin position="397"/>
        <end position="447"/>
    </location>
</feature>
<feature type="domain" description="Chitin-binding type-2" evidence="8">
    <location>
        <begin position="118"/>
        <end position="180"/>
    </location>
</feature>
<feature type="compositionally biased region" description="Low complexity" evidence="6">
    <location>
        <begin position="360"/>
        <end position="378"/>
    </location>
</feature>
<dbReference type="SUPFAM" id="SSF57625">
    <property type="entry name" value="Invertebrate chitin-binding proteins"/>
    <property type="match status" value="2"/>
</dbReference>
<evidence type="ECO:0000313" key="9">
    <source>
        <dbReference type="EMBL" id="KAK3102503.1"/>
    </source>
</evidence>
<protein>
    <recommendedName>
        <fullName evidence="8">Chitin-binding type-2 domain-containing protein</fullName>
    </recommendedName>
</protein>
<dbReference type="InterPro" id="IPR051940">
    <property type="entry name" value="Chitin_bind-dev_reg"/>
</dbReference>
<dbReference type="Gene3D" id="2.170.140.10">
    <property type="entry name" value="Chitin binding domain"/>
    <property type="match status" value="2"/>
</dbReference>
<dbReference type="InterPro" id="IPR002557">
    <property type="entry name" value="Chitin-bd_dom"/>
</dbReference>
<evidence type="ECO:0000256" key="4">
    <source>
        <dbReference type="ARBA" id="ARBA00023157"/>
    </source>
</evidence>
<dbReference type="GO" id="GO:0008061">
    <property type="term" value="F:chitin binding"/>
    <property type="evidence" value="ECO:0007669"/>
    <property type="project" value="UniProtKB-KW"/>
</dbReference>
<gene>
    <name evidence="9" type="ORF">FSP39_011858</name>
</gene>
<evidence type="ECO:0000256" key="5">
    <source>
        <dbReference type="ARBA" id="ARBA00023180"/>
    </source>
</evidence>
<reference evidence="9" key="1">
    <citation type="submission" date="2019-08" db="EMBL/GenBank/DDBJ databases">
        <title>The improved chromosome-level genome for the pearl oyster Pinctada fucata martensii using PacBio sequencing and Hi-C.</title>
        <authorList>
            <person name="Zheng Z."/>
        </authorList>
    </citation>
    <scope>NUCLEOTIDE SEQUENCE</scope>
    <source>
        <strain evidence="9">ZZ-2019</strain>
        <tissue evidence="9">Adductor muscle</tissue>
    </source>
</reference>
<accession>A0AA88YCV2</accession>
<name>A0AA88YCV2_PINIB</name>
<evidence type="ECO:0000256" key="7">
    <source>
        <dbReference type="SAM" id="SignalP"/>
    </source>
</evidence>
<feature type="domain" description="Chitin-binding type-2" evidence="8">
    <location>
        <begin position="23"/>
        <end position="82"/>
    </location>
</feature>
<dbReference type="InterPro" id="IPR036508">
    <property type="entry name" value="Chitin-bd_dom_sf"/>
</dbReference>
<keyword evidence="4" id="KW-1015">Disulfide bond</keyword>
<feature type="region of interest" description="Disordered" evidence="6">
    <location>
        <begin position="330"/>
        <end position="484"/>
    </location>
</feature>
<keyword evidence="10" id="KW-1185">Reference proteome</keyword>
<dbReference type="GO" id="GO:0005576">
    <property type="term" value="C:extracellular region"/>
    <property type="evidence" value="ECO:0007669"/>
    <property type="project" value="InterPro"/>
</dbReference>
<dbReference type="Pfam" id="PF01607">
    <property type="entry name" value="CBM_14"/>
    <property type="match status" value="1"/>
</dbReference>
<evidence type="ECO:0000259" key="8">
    <source>
        <dbReference type="PROSITE" id="PS50940"/>
    </source>
</evidence>
<organism evidence="9 10">
    <name type="scientific">Pinctada imbricata</name>
    <name type="common">Atlantic pearl-oyster</name>
    <name type="synonym">Pinctada martensii</name>
    <dbReference type="NCBI Taxonomy" id="66713"/>
    <lineage>
        <taxon>Eukaryota</taxon>
        <taxon>Metazoa</taxon>
        <taxon>Spiralia</taxon>
        <taxon>Lophotrochozoa</taxon>
        <taxon>Mollusca</taxon>
        <taxon>Bivalvia</taxon>
        <taxon>Autobranchia</taxon>
        <taxon>Pteriomorphia</taxon>
        <taxon>Pterioida</taxon>
        <taxon>Pterioidea</taxon>
        <taxon>Pteriidae</taxon>
        <taxon>Pinctada</taxon>
    </lineage>
</organism>
<dbReference type="PANTHER" id="PTHR23301">
    <property type="entry name" value="CHITIN BINDING PERITROPHIN-A"/>
    <property type="match status" value="1"/>
</dbReference>
<sequence length="707" mass="79190">MFSFFYFCLVYSVVFCFVFVKSQKPCDGVIGQQFRPDPNDCRVYYLCGTGKDWNLQCGPNLVWNQKLGTCVPLGSGNDTCSQNIQSLPPLTPGPPTASLNLRSPSERRYSPFGESTWRPNCPPGSKQRFAHPTKCAQYYDCGADPRENWWGKNLRECSYPTVFDEVTGNCGYYTEVNCGRRELPLDPCDYLDHACRNSHCVPCFIKYASCTGKRNGVNVWKGREKTPFFVFCKDQRVVFHGQCVPSEPGKRHIFDPQYNTCRRPHARSPPNIHVTHNEAIHATPEGPIGPQLSPGPGPHRMTPFGHADIPPNMHTNMSVGNVKVVITTPAPQQKQPPQPNPNQSPPQGFGQTNNNVPTAQGQQQNQPMQQKPQNQGQQTPSFSMPQNNQRQPQVSRQNNQNQGFQQSQTGQNPGFQFNNNKQPQVQNNNFQSNMNQNNNQNNNNNNNGMWQPKTTRQPQPFTNWPGSFGQPSKPNNPQQSSFSGNGAEAAWLQFNAGKPTNGNSQSVNMQQKQTSTFMIDNNSPGMMTKNTEQHMTIMQPNSQGPAQQNSQAGQQQPFQQQNAPAGIQQQQNQVQSGGYQKSFQQQQQTQANNNQAGNQAPNQNFQPQQQQNNIGSNQYQQQPSNQGGFQQKITVDIKSSNNCSKIPKEDYNNKVVSSSHKNTDKAFGKQVQGVHNRNISTSNRIPNNNNNQTTTKLVLTYKIHSNK</sequence>
<evidence type="ECO:0000256" key="1">
    <source>
        <dbReference type="ARBA" id="ARBA00022669"/>
    </source>
</evidence>
<dbReference type="PROSITE" id="PS50940">
    <property type="entry name" value="CHIT_BIND_II"/>
    <property type="match status" value="2"/>
</dbReference>
<keyword evidence="1" id="KW-0147">Chitin-binding</keyword>
<feature type="region of interest" description="Disordered" evidence="6">
    <location>
        <begin position="539"/>
        <end position="629"/>
    </location>
</feature>
<keyword evidence="2 7" id="KW-0732">Signal</keyword>
<feature type="compositionally biased region" description="Pro residues" evidence="6">
    <location>
        <begin position="334"/>
        <end position="344"/>
    </location>
</feature>
<feature type="compositionally biased region" description="Polar residues" evidence="6">
    <location>
        <begin position="379"/>
        <end position="396"/>
    </location>
</feature>
<comment type="caution">
    <text evidence="9">The sequence shown here is derived from an EMBL/GenBank/DDBJ whole genome shotgun (WGS) entry which is preliminary data.</text>
</comment>
<feature type="signal peptide" evidence="7">
    <location>
        <begin position="1"/>
        <end position="16"/>
    </location>
</feature>
<evidence type="ECO:0000313" key="10">
    <source>
        <dbReference type="Proteomes" id="UP001186944"/>
    </source>
</evidence>
<evidence type="ECO:0000256" key="6">
    <source>
        <dbReference type="SAM" id="MobiDB-lite"/>
    </source>
</evidence>
<dbReference type="SMART" id="SM00494">
    <property type="entry name" value="ChtBD2"/>
    <property type="match status" value="2"/>
</dbReference>
<feature type="compositionally biased region" description="Polar residues" evidence="6">
    <location>
        <begin position="448"/>
        <end position="484"/>
    </location>
</feature>
<proteinExistence type="predicted"/>
<evidence type="ECO:0000256" key="3">
    <source>
        <dbReference type="ARBA" id="ARBA00022737"/>
    </source>
</evidence>
<keyword evidence="5" id="KW-0325">Glycoprotein</keyword>
<dbReference type="AlphaFoldDB" id="A0AA88YCV2"/>
<dbReference type="PANTHER" id="PTHR23301:SF0">
    <property type="entry name" value="CHITIN-BINDING TYPE-2 DOMAIN-CONTAINING PROTEIN-RELATED"/>
    <property type="match status" value="1"/>
</dbReference>
<evidence type="ECO:0000256" key="2">
    <source>
        <dbReference type="ARBA" id="ARBA00022729"/>
    </source>
</evidence>